<dbReference type="InterPro" id="IPR002513">
    <property type="entry name" value="Tn3_Tnp_DDE_dom"/>
</dbReference>
<feature type="domain" description="Tn3 transposase DDE" evidence="1">
    <location>
        <begin position="13"/>
        <end position="77"/>
    </location>
</feature>
<reference evidence="2" key="1">
    <citation type="submission" date="2022-10" db="EMBL/GenBank/DDBJ databases">
        <title>The complete genomes of actinobacterial strains from the NBC collection.</title>
        <authorList>
            <person name="Joergensen T.S."/>
            <person name="Alvarez Arevalo M."/>
            <person name="Sterndorff E.B."/>
            <person name="Faurdal D."/>
            <person name="Vuksanovic O."/>
            <person name="Mourched A.-S."/>
            <person name="Charusanti P."/>
            <person name="Shaw S."/>
            <person name="Blin K."/>
            <person name="Weber T."/>
        </authorList>
    </citation>
    <scope>NUCLEOTIDE SEQUENCE</scope>
    <source>
        <strain evidence="2">NBC_01436</strain>
    </source>
</reference>
<dbReference type="EMBL" id="CP109491">
    <property type="protein sequence ID" value="WUX42034.1"/>
    <property type="molecule type" value="Genomic_DNA"/>
</dbReference>
<accession>A0ABZ1ZXH5</accession>
<proteinExistence type="predicted"/>
<evidence type="ECO:0000313" key="2">
    <source>
        <dbReference type="EMBL" id="WUX42034.1"/>
    </source>
</evidence>
<protein>
    <submittedName>
        <fullName evidence="2">Transposase</fullName>
    </submittedName>
</protein>
<keyword evidence="3" id="KW-1185">Reference proteome</keyword>
<dbReference type="Pfam" id="PF01526">
    <property type="entry name" value="DDE_Tnp_Tn3"/>
    <property type="match status" value="1"/>
</dbReference>
<evidence type="ECO:0000313" key="3">
    <source>
        <dbReference type="Proteomes" id="UP001431926"/>
    </source>
</evidence>
<sequence>MDHVDRYHLGADTTAALIETAARVPVAEFWGKGLMASADGSRFVVPTRTPSSKCFAKEKGTTWLNAFNDGQTVMTRPPVNPCSSLTRLLALGAKELAHTRNSKLLSSITQARTALRDRPTRQG</sequence>
<name>A0ABZ1ZXH5_STRAQ</name>
<dbReference type="RefSeq" id="WP_107502226.1">
    <property type="nucleotide sequence ID" value="NZ_CP109491.1"/>
</dbReference>
<organism evidence="2 3">
    <name type="scientific">Streptomyces anulatus</name>
    <name type="common">Streptomyces chrysomallus</name>
    <dbReference type="NCBI Taxonomy" id="1892"/>
    <lineage>
        <taxon>Bacteria</taxon>
        <taxon>Bacillati</taxon>
        <taxon>Actinomycetota</taxon>
        <taxon>Actinomycetes</taxon>
        <taxon>Kitasatosporales</taxon>
        <taxon>Streptomycetaceae</taxon>
        <taxon>Streptomyces</taxon>
    </lineage>
</organism>
<gene>
    <name evidence="2" type="ORF">OG367_08705</name>
</gene>
<evidence type="ECO:0000259" key="1">
    <source>
        <dbReference type="Pfam" id="PF01526"/>
    </source>
</evidence>
<dbReference type="Proteomes" id="UP001431926">
    <property type="component" value="Chromosome"/>
</dbReference>